<keyword evidence="6 7" id="KW-0472">Membrane</keyword>
<evidence type="ECO:0000256" key="2">
    <source>
        <dbReference type="ARBA" id="ARBA00022448"/>
    </source>
</evidence>
<evidence type="ECO:0000256" key="5">
    <source>
        <dbReference type="ARBA" id="ARBA00022989"/>
    </source>
</evidence>
<reference evidence="10" key="4">
    <citation type="submission" date="2025-08" db="UniProtKB">
        <authorList>
            <consortium name="RefSeq"/>
        </authorList>
    </citation>
    <scope>IDENTIFICATION</scope>
</reference>
<feature type="domain" description="Major facilitator superfamily (MFS) profile" evidence="8">
    <location>
        <begin position="8"/>
        <end position="390"/>
    </location>
</feature>
<dbReference type="Gene3D" id="1.20.1250.20">
    <property type="entry name" value="MFS general substrate transporter like domains"/>
    <property type="match status" value="1"/>
</dbReference>
<comment type="subcellular location">
    <subcellularLocation>
        <location evidence="1">Cell membrane</location>
        <topology evidence="1">Multi-pass membrane protein</topology>
    </subcellularLocation>
</comment>
<reference evidence="10" key="3">
    <citation type="journal article" date="2016" name="Nat. Rev. Mol. Cell Biol.">
        <title>Understanding transport by the major facilitator superfamily (MFS): structures pave the way.</title>
        <authorList>
            <person name="Quistgaard E.M."/>
            <person name="Low C."/>
            <person name="Guettou F."/>
            <person name="Nordlund P."/>
        </authorList>
    </citation>
    <scope>NUCLEOTIDE SEQUENCE</scope>
</reference>
<feature type="transmembrane region" description="Helical" evidence="7">
    <location>
        <begin position="12"/>
        <end position="33"/>
    </location>
</feature>
<dbReference type="AlphaFoldDB" id="A0A8B6X0L4"/>
<dbReference type="InterPro" id="IPR020846">
    <property type="entry name" value="MFS_dom"/>
</dbReference>
<dbReference type="GO" id="GO:0022857">
    <property type="term" value="F:transmembrane transporter activity"/>
    <property type="evidence" value="ECO:0007669"/>
    <property type="project" value="InterPro"/>
</dbReference>
<accession>A0A8B6X0L4</accession>
<proteinExistence type="predicted"/>
<dbReference type="PANTHER" id="PTHR23517:SF2">
    <property type="entry name" value="MULTIDRUG RESISTANCE PROTEIN MDTH"/>
    <property type="match status" value="1"/>
</dbReference>
<dbReference type="GO" id="GO:0005886">
    <property type="term" value="C:plasma membrane"/>
    <property type="evidence" value="ECO:0007669"/>
    <property type="project" value="UniProtKB-SubCell"/>
</dbReference>
<evidence type="ECO:0000256" key="1">
    <source>
        <dbReference type="ARBA" id="ARBA00004651"/>
    </source>
</evidence>
<dbReference type="SUPFAM" id="SSF103473">
    <property type="entry name" value="MFS general substrate transporter"/>
    <property type="match status" value="1"/>
</dbReference>
<reference evidence="10" key="1">
    <citation type="journal article" date="2015" name="Annu Rev Biophys">
        <title>Structural Biology of the Major Facilitator Superfamily Transporters.</title>
        <authorList>
            <person name="Yan N."/>
        </authorList>
    </citation>
    <scope>NUCLEOTIDE SEQUENCE</scope>
</reference>
<feature type="transmembrane region" description="Helical" evidence="7">
    <location>
        <begin position="76"/>
        <end position="95"/>
    </location>
</feature>
<feature type="transmembrane region" description="Helical" evidence="7">
    <location>
        <begin position="163"/>
        <end position="185"/>
    </location>
</feature>
<evidence type="ECO:0000313" key="10">
    <source>
        <dbReference type="RefSeq" id="WP_028309870.1"/>
    </source>
</evidence>
<feature type="transmembrane region" description="Helical" evidence="7">
    <location>
        <begin position="45"/>
        <end position="64"/>
    </location>
</feature>
<feature type="transmembrane region" description="Helical" evidence="7">
    <location>
        <begin position="337"/>
        <end position="359"/>
    </location>
</feature>
<feature type="transmembrane region" description="Helical" evidence="7">
    <location>
        <begin position="365"/>
        <end position="385"/>
    </location>
</feature>
<evidence type="ECO:0000256" key="3">
    <source>
        <dbReference type="ARBA" id="ARBA00022475"/>
    </source>
</evidence>
<evidence type="ECO:0000256" key="6">
    <source>
        <dbReference type="ARBA" id="ARBA00023136"/>
    </source>
</evidence>
<evidence type="ECO:0000256" key="7">
    <source>
        <dbReference type="SAM" id="Phobius"/>
    </source>
</evidence>
<name>A0A8B6X0L4_9BURK</name>
<dbReference type="OrthoDB" id="9764259at2"/>
<feature type="transmembrane region" description="Helical" evidence="7">
    <location>
        <begin position="273"/>
        <end position="291"/>
    </location>
</feature>
<dbReference type="Proteomes" id="UP000675920">
    <property type="component" value="Unplaced"/>
</dbReference>
<dbReference type="InterPro" id="IPR050171">
    <property type="entry name" value="MFS_Transporters"/>
</dbReference>
<keyword evidence="3" id="KW-1003">Cell membrane</keyword>
<keyword evidence="4 7" id="KW-0812">Transmembrane</keyword>
<evidence type="ECO:0000313" key="9">
    <source>
        <dbReference type="Proteomes" id="UP000675920"/>
    </source>
</evidence>
<evidence type="ECO:0000259" key="8">
    <source>
        <dbReference type="PROSITE" id="PS50850"/>
    </source>
</evidence>
<dbReference type="PANTHER" id="PTHR23517">
    <property type="entry name" value="RESISTANCE PROTEIN MDTM, PUTATIVE-RELATED-RELATED"/>
    <property type="match status" value="1"/>
</dbReference>
<dbReference type="CDD" id="cd17472">
    <property type="entry name" value="MFS_YajR_like"/>
    <property type="match status" value="1"/>
</dbReference>
<feature type="transmembrane region" description="Helical" evidence="7">
    <location>
        <begin position="133"/>
        <end position="157"/>
    </location>
</feature>
<dbReference type="InterPro" id="IPR011701">
    <property type="entry name" value="MFS"/>
</dbReference>
<dbReference type="Pfam" id="PF07690">
    <property type="entry name" value="MFS_1"/>
    <property type="match status" value="1"/>
</dbReference>
<keyword evidence="5 7" id="KW-1133">Transmembrane helix</keyword>
<dbReference type="PROSITE" id="PS50850">
    <property type="entry name" value="MFS"/>
    <property type="match status" value="1"/>
</dbReference>
<feature type="transmembrane region" description="Helical" evidence="7">
    <location>
        <begin position="101"/>
        <end position="121"/>
    </location>
</feature>
<reference evidence="10" key="2">
    <citation type="journal article" date="2015" name="Protein Sci.">
        <title>Energy coupling mechanisms of MFS transporters.</title>
        <authorList>
            <person name="Zhang X.C."/>
            <person name="Zhao Y."/>
            <person name="Heng J."/>
            <person name="Jiang D."/>
        </authorList>
    </citation>
    <scope>NUCLEOTIDE SEQUENCE</scope>
</reference>
<feature type="transmembrane region" description="Helical" evidence="7">
    <location>
        <begin position="206"/>
        <end position="230"/>
    </location>
</feature>
<dbReference type="InterPro" id="IPR036259">
    <property type="entry name" value="MFS_trans_sf"/>
</dbReference>
<keyword evidence="2" id="KW-0813">Transport</keyword>
<protein>
    <submittedName>
        <fullName evidence="10">MFS transporter</fullName>
    </submittedName>
</protein>
<dbReference type="RefSeq" id="WP_028309870.1">
    <property type="nucleotide sequence ID" value="NZ_AXWS01000001.1"/>
</dbReference>
<feature type="transmembrane region" description="Helical" evidence="7">
    <location>
        <begin position="242"/>
        <end position="261"/>
    </location>
</feature>
<keyword evidence="9" id="KW-1185">Reference proteome</keyword>
<sequence length="391" mass="40314">MTPTERRASTALASIYALRMLGLFLILPVFAVYAHSLPGGASPAMVGLAIGIYGLTQAALQIAFGRASDHYGRKPVIVAGLALFALGSFVAALAHSIELIIVGRAIQGAGAISAAITALIADATRDQQRSKAMAMVGASIGVTFAASMVIAPLLYGAIGMPGIFALTGALAIAAIGVVQFVVPDVPQPALGQRVPFSQVLADRQLLRLDFGIFALHVAQSAMFVVVPVLLVDVAGVPVTEHWKLYLPAVSVAFVLMVPAIIKAERGGQMRAVFVGAIALMALLEAVSSQFASGALPVNFTTMLGLLTVFFIAFNVLEALLPSLVSKIAPPAAKGTALGVYNTVQSLGVSAGGSLGGWIATHFGRAAVFEACAGLMVLWAIAAFGMRVPVRR</sequence>
<feature type="transmembrane region" description="Helical" evidence="7">
    <location>
        <begin position="297"/>
        <end position="316"/>
    </location>
</feature>
<evidence type="ECO:0000256" key="4">
    <source>
        <dbReference type="ARBA" id="ARBA00022692"/>
    </source>
</evidence>
<organism evidence="9 10">
    <name type="scientific">Derxia gummosa DSM 723</name>
    <dbReference type="NCBI Taxonomy" id="1121388"/>
    <lineage>
        <taxon>Bacteria</taxon>
        <taxon>Pseudomonadati</taxon>
        <taxon>Pseudomonadota</taxon>
        <taxon>Betaproteobacteria</taxon>
        <taxon>Burkholderiales</taxon>
        <taxon>Alcaligenaceae</taxon>
        <taxon>Derxia</taxon>
    </lineage>
</organism>